<keyword evidence="4" id="KW-0804">Transcription</keyword>
<comment type="caution">
    <text evidence="6">The sequence shown here is derived from an EMBL/GenBank/DDBJ whole genome shotgun (WGS) entry which is preliminary data.</text>
</comment>
<dbReference type="InterPro" id="IPR013249">
    <property type="entry name" value="RNA_pol_sigma70_r4_t2"/>
</dbReference>
<dbReference type="GO" id="GO:0016987">
    <property type="term" value="F:sigma factor activity"/>
    <property type="evidence" value="ECO:0007669"/>
    <property type="project" value="UniProtKB-KW"/>
</dbReference>
<accession>A0A3E1NXC1</accession>
<reference evidence="6 7" key="1">
    <citation type="submission" date="2018-08" db="EMBL/GenBank/DDBJ databases">
        <title>Chitinophaga sp. K20C18050901, a novel bacterium isolated from forest soil.</title>
        <authorList>
            <person name="Wang C."/>
        </authorList>
    </citation>
    <scope>NUCLEOTIDE SEQUENCE [LARGE SCALE GENOMIC DNA]</scope>
    <source>
        <strain evidence="6 7">K20C18050901</strain>
    </source>
</reference>
<dbReference type="EMBL" id="QTJV01000009">
    <property type="protein sequence ID" value="RFM32571.1"/>
    <property type="molecule type" value="Genomic_DNA"/>
</dbReference>
<dbReference type="PANTHER" id="PTHR43133:SF46">
    <property type="entry name" value="RNA POLYMERASE SIGMA-70 FACTOR ECF SUBFAMILY"/>
    <property type="match status" value="1"/>
</dbReference>
<dbReference type="CDD" id="cd06171">
    <property type="entry name" value="Sigma70_r4"/>
    <property type="match status" value="1"/>
</dbReference>
<dbReference type="PANTHER" id="PTHR43133">
    <property type="entry name" value="RNA POLYMERASE ECF-TYPE SIGMA FACTO"/>
    <property type="match status" value="1"/>
</dbReference>
<sequence>MSAFIYLIALVNLHVLNTIAALKQGNLLVFNEVYYSWHKRIFYFVLQKTRSSFIAEEVTQLTFIKCWNYRENLADDLTIELQLFRIARTTLIDLLRKEAVYKEKVIHVIDKYTLPLDDLWGKIEEKELQAKLANALKKMPPMRRKVFEMSRFKGMSYQQIADELSLSSRTVETHIFQAIKQIRHYLGPMLSLLAWLSRF</sequence>
<dbReference type="InterPro" id="IPR036388">
    <property type="entry name" value="WH-like_DNA-bd_sf"/>
</dbReference>
<dbReference type="AlphaFoldDB" id="A0A3E1NXC1"/>
<dbReference type="InterPro" id="IPR039425">
    <property type="entry name" value="RNA_pol_sigma-70-like"/>
</dbReference>
<feature type="domain" description="RNA polymerase sigma factor 70 region 4 type 2" evidence="5">
    <location>
        <begin position="131"/>
        <end position="181"/>
    </location>
</feature>
<evidence type="ECO:0000313" key="6">
    <source>
        <dbReference type="EMBL" id="RFM32571.1"/>
    </source>
</evidence>
<organism evidence="6 7">
    <name type="scientific">Chitinophaga silvisoli</name>
    <dbReference type="NCBI Taxonomy" id="2291814"/>
    <lineage>
        <taxon>Bacteria</taxon>
        <taxon>Pseudomonadati</taxon>
        <taxon>Bacteroidota</taxon>
        <taxon>Chitinophagia</taxon>
        <taxon>Chitinophagales</taxon>
        <taxon>Chitinophagaceae</taxon>
        <taxon>Chitinophaga</taxon>
    </lineage>
</organism>
<name>A0A3E1NXC1_9BACT</name>
<dbReference type="InterPro" id="IPR013325">
    <property type="entry name" value="RNA_pol_sigma_r2"/>
</dbReference>
<dbReference type="GO" id="GO:0006352">
    <property type="term" value="P:DNA-templated transcription initiation"/>
    <property type="evidence" value="ECO:0007669"/>
    <property type="project" value="InterPro"/>
</dbReference>
<evidence type="ECO:0000259" key="5">
    <source>
        <dbReference type="Pfam" id="PF08281"/>
    </source>
</evidence>
<dbReference type="NCBIfam" id="TIGR02937">
    <property type="entry name" value="sigma70-ECF"/>
    <property type="match status" value="1"/>
</dbReference>
<keyword evidence="3" id="KW-0731">Sigma factor</keyword>
<gene>
    <name evidence="6" type="ORF">DXN04_23100</name>
</gene>
<protein>
    <submittedName>
        <fullName evidence="6">RNA polymerase</fullName>
    </submittedName>
</protein>
<keyword evidence="7" id="KW-1185">Reference proteome</keyword>
<evidence type="ECO:0000256" key="2">
    <source>
        <dbReference type="ARBA" id="ARBA00023015"/>
    </source>
</evidence>
<evidence type="ECO:0000256" key="3">
    <source>
        <dbReference type="ARBA" id="ARBA00023082"/>
    </source>
</evidence>
<proteinExistence type="inferred from homology"/>
<dbReference type="Gene3D" id="1.10.1740.10">
    <property type="match status" value="1"/>
</dbReference>
<dbReference type="Proteomes" id="UP000261174">
    <property type="component" value="Unassembled WGS sequence"/>
</dbReference>
<keyword evidence="2" id="KW-0805">Transcription regulation</keyword>
<dbReference type="SUPFAM" id="SSF88946">
    <property type="entry name" value="Sigma2 domain of RNA polymerase sigma factors"/>
    <property type="match status" value="1"/>
</dbReference>
<evidence type="ECO:0000256" key="4">
    <source>
        <dbReference type="ARBA" id="ARBA00023163"/>
    </source>
</evidence>
<dbReference type="InterPro" id="IPR014284">
    <property type="entry name" value="RNA_pol_sigma-70_dom"/>
</dbReference>
<dbReference type="Pfam" id="PF08281">
    <property type="entry name" value="Sigma70_r4_2"/>
    <property type="match status" value="1"/>
</dbReference>
<dbReference type="Gene3D" id="1.10.10.10">
    <property type="entry name" value="Winged helix-like DNA-binding domain superfamily/Winged helix DNA-binding domain"/>
    <property type="match status" value="1"/>
</dbReference>
<dbReference type="SUPFAM" id="SSF88659">
    <property type="entry name" value="Sigma3 and sigma4 domains of RNA polymerase sigma factors"/>
    <property type="match status" value="1"/>
</dbReference>
<evidence type="ECO:0000256" key="1">
    <source>
        <dbReference type="ARBA" id="ARBA00010641"/>
    </source>
</evidence>
<dbReference type="GO" id="GO:0003677">
    <property type="term" value="F:DNA binding"/>
    <property type="evidence" value="ECO:0007669"/>
    <property type="project" value="InterPro"/>
</dbReference>
<evidence type="ECO:0000313" key="7">
    <source>
        <dbReference type="Proteomes" id="UP000261174"/>
    </source>
</evidence>
<dbReference type="InterPro" id="IPR013324">
    <property type="entry name" value="RNA_pol_sigma_r3/r4-like"/>
</dbReference>
<comment type="similarity">
    <text evidence="1">Belongs to the sigma-70 factor family. ECF subfamily.</text>
</comment>